<dbReference type="Proteomes" id="UP000664795">
    <property type="component" value="Unassembled WGS sequence"/>
</dbReference>
<organism evidence="2 3">
    <name type="scientific">Fibrella aquatilis</name>
    <dbReference type="NCBI Taxonomy" id="2817059"/>
    <lineage>
        <taxon>Bacteria</taxon>
        <taxon>Pseudomonadati</taxon>
        <taxon>Bacteroidota</taxon>
        <taxon>Cytophagia</taxon>
        <taxon>Cytophagales</taxon>
        <taxon>Spirosomataceae</taxon>
        <taxon>Fibrella</taxon>
    </lineage>
</organism>
<protein>
    <submittedName>
        <fullName evidence="2">Gliding motility-associated C-terminal domain-containing protein</fullName>
    </submittedName>
</protein>
<name>A0A939G914_9BACT</name>
<accession>A0A939G914</accession>
<evidence type="ECO:0000313" key="2">
    <source>
        <dbReference type="EMBL" id="MBO0934066.1"/>
    </source>
</evidence>
<evidence type="ECO:0000313" key="3">
    <source>
        <dbReference type="Proteomes" id="UP000664795"/>
    </source>
</evidence>
<dbReference type="AlphaFoldDB" id="A0A939G914"/>
<comment type="caution">
    <text evidence="2">The sequence shown here is derived from an EMBL/GenBank/DDBJ whole genome shotgun (WGS) entry which is preliminary data.</text>
</comment>
<dbReference type="InterPro" id="IPR026341">
    <property type="entry name" value="T9SS_type_B"/>
</dbReference>
<dbReference type="NCBIfam" id="TIGR04131">
    <property type="entry name" value="Bac_Flav_CTERM"/>
    <property type="match status" value="1"/>
</dbReference>
<dbReference type="RefSeq" id="WP_207338029.1">
    <property type="nucleotide sequence ID" value="NZ_JAFMYU010000026.1"/>
</dbReference>
<keyword evidence="1" id="KW-0732">Signal</keyword>
<reference evidence="2 3" key="1">
    <citation type="submission" date="2021-03" db="EMBL/GenBank/DDBJ databases">
        <title>Fibrella sp. HMF5036 genome sequencing and assembly.</title>
        <authorList>
            <person name="Kang H."/>
            <person name="Kim H."/>
            <person name="Bae S."/>
            <person name="Joh K."/>
        </authorList>
    </citation>
    <scope>NUCLEOTIDE SEQUENCE [LARGE SCALE GENOMIC DNA]</scope>
    <source>
        <strain evidence="2 3">HMF5036</strain>
    </source>
</reference>
<feature type="chain" id="PRO_5037827887" evidence="1">
    <location>
        <begin position="23"/>
        <end position="508"/>
    </location>
</feature>
<dbReference type="Pfam" id="PF13585">
    <property type="entry name" value="CHU_C"/>
    <property type="match status" value="1"/>
</dbReference>
<evidence type="ECO:0000256" key="1">
    <source>
        <dbReference type="SAM" id="SignalP"/>
    </source>
</evidence>
<sequence length="508" mass="56320">MINYALCGITFFAFLLPVAAHGQELIPNGGFELFDHCPRQDNLLSEARPWYNPNKATPDFYHTCFPTDQIELPPHSGQGLARLFMDAGWAEYLATPLKQPLDAGETYQLDMYVSSPTPNRYPVGSFGAYLSPQSLITATQKDLLLTGEKPQVIDNSPQRLTKRYSWEKVGGCYTAKGGESYLTIGNFVELPVTLGYYYLFIDDVSLLPVRLDLGRDTTLCGRRSTYLLNAKTPGATTYKWNTGSTAPTLLVAKPGTYWVEVVTPCKVLRDTITVKYQLDFSLGPDTTLCTGATLTLRLPTVGRWQDGSQQKNYEVGQSGRYTVQVSQGSCTVKDTIQVRYVAPPQLSLGPDKQLCGAETYTIQPTYAAGVFRWLDAFTDNQRTVSTSGVFRAAVTNDCATLVDSVTVDYSGCSCTIYAPDAFSPNADGLNDVFAPVACGDITMTALRVYNRWGELIFRTNSLPFSWDGTYRHQPCPAAVYHWQIDYIRQQPGKASVPKTTQNRLMLVY</sequence>
<keyword evidence="3" id="KW-1185">Reference proteome</keyword>
<proteinExistence type="predicted"/>
<gene>
    <name evidence="2" type="ORF">J2I48_23865</name>
</gene>
<feature type="signal peptide" evidence="1">
    <location>
        <begin position="1"/>
        <end position="22"/>
    </location>
</feature>
<dbReference type="EMBL" id="JAFMYU010000026">
    <property type="protein sequence ID" value="MBO0934066.1"/>
    <property type="molecule type" value="Genomic_DNA"/>
</dbReference>